<dbReference type="Pfam" id="PF00005">
    <property type="entry name" value="ABC_tran"/>
    <property type="match status" value="1"/>
</dbReference>
<keyword evidence="2" id="KW-0813">Transport</keyword>
<name>A0ABY5KYT3_9CELL</name>
<sequence>MTNSPSPRASASSLDGDHLPTPRGTAVRADRLEVGYGLPVSPPIDVTLDIGSALAVVGPNGCGKSTFLRTVVGLLPPVSGEVLVLEGEVDDRHRDFRADVAIELGDDAFFPALTVREHLLLTCYGHGVSDPAQVVDDELGHFGLTERADALPAALSSGQRRRLLLASVFARPRRLMVLDEPEQRLDTAMRGHLTRRLIEERDGGAVLMATHDARLVEEAATAVLVMSESGLRLVDPEAGARIVRDEL</sequence>
<dbReference type="InterPro" id="IPR003439">
    <property type="entry name" value="ABC_transporter-like_ATP-bd"/>
</dbReference>
<organism evidence="7 8">
    <name type="scientific">Cellulomonas chengniuliangii</name>
    <dbReference type="NCBI Taxonomy" id="2968084"/>
    <lineage>
        <taxon>Bacteria</taxon>
        <taxon>Bacillati</taxon>
        <taxon>Actinomycetota</taxon>
        <taxon>Actinomycetes</taxon>
        <taxon>Micrococcales</taxon>
        <taxon>Cellulomonadaceae</taxon>
        <taxon>Cellulomonas</taxon>
    </lineage>
</organism>
<dbReference type="PANTHER" id="PTHR43553">
    <property type="entry name" value="HEAVY METAL TRANSPORTER"/>
    <property type="match status" value="1"/>
</dbReference>
<proteinExistence type="inferred from homology"/>
<dbReference type="InterPro" id="IPR050095">
    <property type="entry name" value="ECF_ABC_transporter_ATP-bd"/>
</dbReference>
<comment type="similarity">
    <text evidence="1">Belongs to the ABC transporter superfamily.</text>
</comment>
<dbReference type="Gene3D" id="3.40.50.300">
    <property type="entry name" value="P-loop containing nucleotide triphosphate hydrolases"/>
    <property type="match status" value="1"/>
</dbReference>
<dbReference type="PROSITE" id="PS00211">
    <property type="entry name" value="ABC_TRANSPORTER_1"/>
    <property type="match status" value="1"/>
</dbReference>
<dbReference type="Proteomes" id="UP001316189">
    <property type="component" value="Chromosome"/>
</dbReference>
<evidence type="ECO:0000313" key="8">
    <source>
        <dbReference type="Proteomes" id="UP001316189"/>
    </source>
</evidence>
<dbReference type="InterPro" id="IPR027417">
    <property type="entry name" value="P-loop_NTPase"/>
</dbReference>
<dbReference type="InterPro" id="IPR017871">
    <property type="entry name" value="ABC_transporter-like_CS"/>
</dbReference>
<evidence type="ECO:0000313" key="7">
    <source>
        <dbReference type="EMBL" id="UUI75672.1"/>
    </source>
</evidence>
<dbReference type="InterPro" id="IPR003593">
    <property type="entry name" value="AAA+_ATPase"/>
</dbReference>
<dbReference type="EMBL" id="CP101988">
    <property type="protein sequence ID" value="UUI75672.1"/>
    <property type="molecule type" value="Genomic_DNA"/>
</dbReference>
<feature type="domain" description="ABC transporter" evidence="6">
    <location>
        <begin position="26"/>
        <end position="246"/>
    </location>
</feature>
<feature type="compositionally biased region" description="Polar residues" evidence="5">
    <location>
        <begin position="1"/>
        <end position="13"/>
    </location>
</feature>
<gene>
    <name evidence="7" type="ORF">NP064_01760</name>
</gene>
<evidence type="ECO:0000256" key="2">
    <source>
        <dbReference type="ARBA" id="ARBA00022448"/>
    </source>
</evidence>
<keyword evidence="4 7" id="KW-0067">ATP-binding</keyword>
<dbReference type="RefSeq" id="WP_227568238.1">
    <property type="nucleotide sequence ID" value="NZ_CP101988.1"/>
</dbReference>
<evidence type="ECO:0000256" key="4">
    <source>
        <dbReference type="ARBA" id="ARBA00022840"/>
    </source>
</evidence>
<dbReference type="SUPFAM" id="SSF52540">
    <property type="entry name" value="P-loop containing nucleoside triphosphate hydrolases"/>
    <property type="match status" value="1"/>
</dbReference>
<evidence type="ECO:0000256" key="5">
    <source>
        <dbReference type="SAM" id="MobiDB-lite"/>
    </source>
</evidence>
<reference evidence="7 8" key="1">
    <citation type="submission" date="2022-07" db="EMBL/GenBank/DDBJ databases">
        <title>Novel species in genus cellulomonas.</title>
        <authorList>
            <person name="Ye L."/>
        </authorList>
    </citation>
    <scope>NUCLEOTIDE SEQUENCE [LARGE SCALE GENOMIC DNA]</scope>
    <source>
        <strain evidence="8">zg-Y338</strain>
    </source>
</reference>
<protein>
    <submittedName>
        <fullName evidence="7">ABC transporter ATP-binding protein</fullName>
    </submittedName>
</protein>
<keyword evidence="8" id="KW-1185">Reference proteome</keyword>
<dbReference type="GO" id="GO:0005524">
    <property type="term" value="F:ATP binding"/>
    <property type="evidence" value="ECO:0007669"/>
    <property type="project" value="UniProtKB-KW"/>
</dbReference>
<dbReference type="PROSITE" id="PS50893">
    <property type="entry name" value="ABC_TRANSPORTER_2"/>
    <property type="match status" value="1"/>
</dbReference>
<dbReference type="SMART" id="SM00382">
    <property type="entry name" value="AAA"/>
    <property type="match status" value="1"/>
</dbReference>
<feature type="region of interest" description="Disordered" evidence="5">
    <location>
        <begin position="1"/>
        <end position="24"/>
    </location>
</feature>
<accession>A0ABY5KYT3</accession>
<evidence type="ECO:0000256" key="1">
    <source>
        <dbReference type="ARBA" id="ARBA00005417"/>
    </source>
</evidence>
<keyword evidence="3" id="KW-0547">Nucleotide-binding</keyword>
<evidence type="ECO:0000256" key="3">
    <source>
        <dbReference type="ARBA" id="ARBA00022741"/>
    </source>
</evidence>
<evidence type="ECO:0000259" key="6">
    <source>
        <dbReference type="PROSITE" id="PS50893"/>
    </source>
</evidence>